<evidence type="ECO:0000256" key="6">
    <source>
        <dbReference type="ARBA" id="ARBA00022692"/>
    </source>
</evidence>
<dbReference type="PANTHER" id="PTHR30425:SF1">
    <property type="entry name" value="PHOSPHATE TRANSPORT SYSTEM PERMEASE PROTEIN PSTC"/>
    <property type="match status" value="1"/>
</dbReference>
<evidence type="ECO:0000256" key="1">
    <source>
        <dbReference type="ARBA" id="ARBA00004651"/>
    </source>
</evidence>
<dbReference type="InterPro" id="IPR035906">
    <property type="entry name" value="MetI-like_sf"/>
</dbReference>
<feature type="transmembrane region" description="Helical" evidence="9">
    <location>
        <begin position="375"/>
        <end position="398"/>
    </location>
</feature>
<dbReference type="InterPro" id="IPR000515">
    <property type="entry name" value="MetI-like"/>
</dbReference>
<keyword evidence="5" id="KW-0592">Phosphate transport</keyword>
<dbReference type="SUPFAM" id="SSF161098">
    <property type="entry name" value="MetI-like"/>
    <property type="match status" value="2"/>
</dbReference>
<keyword evidence="12" id="KW-1185">Reference proteome</keyword>
<dbReference type="CDD" id="cd06261">
    <property type="entry name" value="TM_PBP2"/>
    <property type="match status" value="1"/>
</dbReference>
<feature type="transmembrane region" description="Helical" evidence="9">
    <location>
        <begin position="341"/>
        <end position="363"/>
    </location>
</feature>
<dbReference type="Pfam" id="PF00528">
    <property type="entry name" value="BPD_transp_1"/>
    <property type="match status" value="2"/>
</dbReference>
<keyword evidence="6 9" id="KW-0812">Transmembrane</keyword>
<evidence type="ECO:0000256" key="7">
    <source>
        <dbReference type="ARBA" id="ARBA00022989"/>
    </source>
</evidence>
<keyword evidence="8 9" id="KW-0472">Membrane</keyword>
<organism evidence="11 12">
    <name type="scientific">Propionibacterium australiense</name>
    <dbReference type="NCBI Taxonomy" id="119981"/>
    <lineage>
        <taxon>Bacteria</taxon>
        <taxon>Bacillati</taxon>
        <taxon>Actinomycetota</taxon>
        <taxon>Actinomycetes</taxon>
        <taxon>Propionibacteriales</taxon>
        <taxon>Propionibacteriaceae</taxon>
        <taxon>Propionibacterium</taxon>
    </lineage>
</organism>
<dbReference type="PANTHER" id="PTHR30425">
    <property type="entry name" value="PHOSPHATE TRANSPORT SYSTEM PERMEASE PROTEIN PST"/>
    <property type="match status" value="1"/>
</dbReference>
<dbReference type="EMBL" id="UNQJ01000008">
    <property type="protein sequence ID" value="SYZ33413.1"/>
    <property type="molecule type" value="Genomic_DNA"/>
</dbReference>
<dbReference type="AlphaFoldDB" id="A0A383S6F0"/>
<feature type="domain" description="ABC transmembrane type-1" evidence="10">
    <location>
        <begin position="416"/>
        <end position="613"/>
    </location>
</feature>
<keyword evidence="4" id="KW-1003">Cell membrane</keyword>
<keyword evidence="3 9" id="KW-0813">Transport</keyword>
<comment type="subcellular location">
    <subcellularLocation>
        <location evidence="1 9">Cell membrane</location>
        <topology evidence="1 9">Multi-pass membrane protein</topology>
    </subcellularLocation>
</comment>
<feature type="transmembrane region" description="Helical" evidence="9">
    <location>
        <begin position="203"/>
        <end position="224"/>
    </location>
</feature>
<dbReference type="GO" id="GO:0006817">
    <property type="term" value="P:phosphate ion transport"/>
    <property type="evidence" value="ECO:0007669"/>
    <property type="project" value="UniProtKB-KW"/>
</dbReference>
<evidence type="ECO:0000313" key="12">
    <source>
        <dbReference type="Proteomes" id="UP000263928"/>
    </source>
</evidence>
<protein>
    <submittedName>
        <fullName evidence="11">Binding-protein-dependent transport system inner membrane component</fullName>
    </submittedName>
</protein>
<dbReference type="RefSeq" id="WP_119161766.1">
    <property type="nucleotide sequence ID" value="NZ_LR134442.1"/>
</dbReference>
<feature type="transmembrane region" description="Helical" evidence="9">
    <location>
        <begin position="255"/>
        <end position="277"/>
    </location>
</feature>
<gene>
    <name evidence="11" type="ORF">PROPAUS_1332</name>
</gene>
<evidence type="ECO:0000259" key="10">
    <source>
        <dbReference type="PROSITE" id="PS50928"/>
    </source>
</evidence>
<evidence type="ECO:0000256" key="2">
    <source>
        <dbReference type="ARBA" id="ARBA00007069"/>
    </source>
</evidence>
<reference evidence="12" key="1">
    <citation type="submission" date="2018-08" db="EMBL/GenBank/DDBJ databases">
        <authorList>
            <person name="Hornung B."/>
        </authorList>
    </citation>
    <scope>NUCLEOTIDE SEQUENCE [LARGE SCALE GENOMIC DNA]</scope>
</reference>
<evidence type="ECO:0000256" key="3">
    <source>
        <dbReference type="ARBA" id="ARBA00022448"/>
    </source>
</evidence>
<dbReference type="PROSITE" id="PS50928">
    <property type="entry name" value="ABC_TM1"/>
    <property type="match status" value="2"/>
</dbReference>
<dbReference type="Gene3D" id="1.10.3720.10">
    <property type="entry name" value="MetI-like"/>
    <property type="match status" value="2"/>
</dbReference>
<dbReference type="Proteomes" id="UP000263928">
    <property type="component" value="Unassembled WGS sequence"/>
</dbReference>
<feature type="transmembrane region" description="Helical" evidence="9">
    <location>
        <begin position="76"/>
        <end position="96"/>
    </location>
</feature>
<feature type="domain" description="ABC transmembrane type-1" evidence="10">
    <location>
        <begin position="72"/>
        <end position="273"/>
    </location>
</feature>
<dbReference type="GO" id="GO:0005886">
    <property type="term" value="C:plasma membrane"/>
    <property type="evidence" value="ECO:0007669"/>
    <property type="project" value="UniProtKB-SubCell"/>
</dbReference>
<dbReference type="InterPro" id="IPR051124">
    <property type="entry name" value="Phosphate_Transport_Permease"/>
</dbReference>
<feature type="transmembrane region" description="Helical" evidence="9">
    <location>
        <begin position="144"/>
        <end position="165"/>
    </location>
</feature>
<name>A0A383S6F0_9ACTN</name>
<feature type="transmembrane region" description="Helical" evidence="9">
    <location>
        <begin position="33"/>
        <end position="56"/>
    </location>
</feature>
<evidence type="ECO:0000256" key="9">
    <source>
        <dbReference type="RuleBase" id="RU363032"/>
    </source>
</evidence>
<evidence type="ECO:0000256" key="8">
    <source>
        <dbReference type="ARBA" id="ARBA00023136"/>
    </source>
</evidence>
<feature type="transmembrane region" description="Helical" evidence="9">
    <location>
        <begin position="316"/>
        <end position="335"/>
    </location>
</feature>
<accession>A0A383S6F0</accession>
<feature type="transmembrane region" description="Helical" evidence="9">
    <location>
        <begin position="595"/>
        <end position="616"/>
    </location>
</feature>
<evidence type="ECO:0000256" key="5">
    <source>
        <dbReference type="ARBA" id="ARBA00022592"/>
    </source>
</evidence>
<proteinExistence type="inferred from homology"/>
<feature type="transmembrane region" description="Helical" evidence="9">
    <location>
        <begin position="108"/>
        <end position="132"/>
    </location>
</feature>
<evidence type="ECO:0000256" key="4">
    <source>
        <dbReference type="ARBA" id="ARBA00022475"/>
    </source>
</evidence>
<keyword evidence="7 9" id="KW-1133">Transmembrane helix</keyword>
<sequence>MSSAATRPPAAPPQDPATALTGSRGTGDRFAAALARAGTGLTVLVLAAFVVFLAAQSASAPQTSGSGLGPLLVWEFGAAAVAVGVSVPVGAGAALFATRLAPRPARRLLGAAIDLLAAVPAISYLLVAQGVIDPSRRNAERAVITGLALTAAVTPTVAALSREVFRQVPAGRMEASFALGATRWEMIRQAVLPFSAQTLRSTAALAFARALAEALTLVALFSGLRPDRLRLAPDGSRSQAWHLARLAGGDELGRFIVAVLAVVLAGLVLGLGVRALLARRPPVRVRRERGAGRPAGATARARAIDSSLTGVRLPRWANAALAGACLLVAALLGVLSGTAVLPATLIGAALAYPLVHQFVMFAVEGPRNAVDAACHDLCAVAFALAVLPLAALLARVVLTATAGAGVLFSASVLAPVGGTLVTIAVAAAVSVPVGLAGAVWSSEYSGRRGARIVSSLADAAVSVPALTAGLLVLMVFVLLSGPARVPGRGAAVAALCTVMIPYLMRGATQMLGLVPVALREQGLALGAATWSVILRVTLPTASAGLVQAAVLAVSRALGAASLMLVLAGPGEPTAAASSLPGWVADRFAAGEPGELWAGVVWLVAIVVALNLAGRLIPARLGPRNIT</sequence>
<dbReference type="GO" id="GO:0055085">
    <property type="term" value="P:transmembrane transport"/>
    <property type="evidence" value="ECO:0007669"/>
    <property type="project" value="InterPro"/>
</dbReference>
<feature type="transmembrane region" description="Helical" evidence="9">
    <location>
        <begin position="452"/>
        <end position="479"/>
    </location>
</feature>
<evidence type="ECO:0000313" key="11">
    <source>
        <dbReference type="EMBL" id="SYZ33413.1"/>
    </source>
</evidence>
<comment type="similarity">
    <text evidence="2">Belongs to the binding-protein-dependent transport system permease family. CysTW subfamily.</text>
</comment>
<feature type="transmembrane region" description="Helical" evidence="9">
    <location>
        <begin position="418"/>
        <end position="440"/>
    </location>
</feature>